<keyword evidence="11" id="KW-1185">Reference proteome</keyword>
<evidence type="ECO:0000256" key="8">
    <source>
        <dbReference type="SAM" id="Phobius"/>
    </source>
</evidence>
<accession>A0AA95NC43</accession>
<reference evidence="10" key="1">
    <citation type="submission" date="2023-01" db="EMBL/GenBank/DDBJ databases">
        <title>Whole genome sequence of Paucibacter sp. S2-9 isolated from pond sediment.</title>
        <authorList>
            <person name="Jung J.Y."/>
        </authorList>
    </citation>
    <scope>NUCLEOTIDE SEQUENCE</scope>
    <source>
        <strain evidence="10">S2-9</strain>
    </source>
</reference>
<dbReference type="Pfam" id="PF09721">
    <property type="entry name" value="Exosortase_EpsH"/>
    <property type="match status" value="1"/>
</dbReference>
<dbReference type="AlphaFoldDB" id="A0AA95NC43"/>
<evidence type="ECO:0000256" key="6">
    <source>
        <dbReference type="ARBA" id="ARBA00022989"/>
    </source>
</evidence>
<evidence type="ECO:0000313" key="11">
    <source>
        <dbReference type="Proteomes" id="UP001177769"/>
    </source>
</evidence>
<feature type="transmembrane region" description="Helical" evidence="8">
    <location>
        <begin position="200"/>
        <end position="219"/>
    </location>
</feature>
<dbReference type="GO" id="GO:0008233">
    <property type="term" value="F:peptidase activity"/>
    <property type="evidence" value="ECO:0007669"/>
    <property type="project" value="UniProtKB-KW"/>
</dbReference>
<dbReference type="EC" id="3.4.22.-" evidence="10"/>
<dbReference type="RefSeq" id="WP_285232431.1">
    <property type="nucleotide sequence ID" value="NZ_CP116346.1"/>
</dbReference>
<dbReference type="NCBIfam" id="TIGR04178">
    <property type="entry name" value="exo_archaeo"/>
    <property type="match status" value="1"/>
</dbReference>
<feature type="domain" description="Methanolan biosynthesis EpsI" evidence="9">
    <location>
        <begin position="319"/>
        <end position="522"/>
    </location>
</feature>
<feature type="transmembrane region" description="Helical" evidence="8">
    <location>
        <begin position="116"/>
        <end position="147"/>
    </location>
</feature>
<dbReference type="NCBIfam" id="TIGR02602">
    <property type="entry name" value="8TM_EpsH"/>
    <property type="match status" value="1"/>
</dbReference>
<keyword evidence="7 8" id="KW-0472">Membrane</keyword>
<dbReference type="InterPro" id="IPR019127">
    <property type="entry name" value="Exosortase"/>
</dbReference>
<feature type="transmembrane region" description="Helical" evidence="8">
    <location>
        <begin position="311"/>
        <end position="329"/>
    </location>
</feature>
<dbReference type="GO" id="GO:0006508">
    <property type="term" value="P:proteolysis"/>
    <property type="evidence" value="ECO:0007669"/>
    <property type="project" value="UniProtKB-KW"/>
</dbReference>
<name>A0AA95NC43_9BURK</name>
<evidence type="ECO:0000256" key="3">
    <source>
        <dbReference type="ARBA" id="ARBA00022670"/>
    </source>
</evidence>
<sequence>MAEHSSMTMQTSGLAAGKDLRDAWRRHGVVLTLLWLGLFLGYRDTALGMQAIWERSETFAHAYLVLPISCWLVWRQRAALAFIRPTGWWPALLGLGAGGLLWLLGELGAFNALTQYAFVIMLVSAVLAALGPAVGWAIAFPLAFLFFAVPAGEVAMPQLMTWTADFTVAALRLSGLPVYREGLNFVIPSGNWSVVEACSGVRYLIASVMVGTLFAYLNYRSLRRRLLFVLVALLLPVLANWVRAYLIVMLGHLSGNELATGADHLIYGWVFFGVVMFAMFMIGARWSEPELPALPQAARAAAALAGSASRIWWVAALSAALIAAAPLWLRAQERGLPVVHLQTPTADGPAWETHKLDASEWSPTDPGADGRLHLRYSREQRDVGLYMAFYASQRAEHKLISSVNTLVRSEDPQWTLEQRQLVPLRAAASDLQALRADVAPRLQGHGRGNAESMVLLQLYWVNGAWTAEARRAQWWLVRDRLLGRSDLGATVVVYARSAEGQRDVTQQQLNAFLVQHLPALERSLGRAVEGRP</sequence>
<evidence type="ECO:0000256" key="2">
    <source>
        <dbReference type="ARBA" id="ARBA00022475"/>
    </source>
</evidence>
<evidence type="ECO:0000256" key="1">
    <source>
        <dbReference type="ARBA" id="ARBA00004651"/>
    </source>
</evidence>
<evidence type="ECO:0000256" key="4">
    <source>
        <dbReference type="ARBA" id="ARBA00022692"/>
    </source>
</evidence>
<keyword evidence="4 8" id="KW-0812">Transmembrane</keyword>
<dbReference type="Pfam" id="PF11984">
    <property type="entry name" value="DUF3485"/>
    <property type="match status" value="1"/>
</dbReference>
<proteinExistence type="predicted"/>
<feature type="transmembrane region" description="Helical" evidence="8">
    <location>
        <begin position="226"/>
        <end position="246"/>
    </location>
</feature>
<protein>
    <submittedName>
        <fullName evidence="10">Exosortase A</fullName>
        <ecNumber evidence="10">3.4.22.-</ecNumber>
    </submittedName>
</protein>
<dbReference type="KEGG" id="pais:PFX98_21005"/>
<dbReference type="Proteomes" id="UP001177769">
    <property type="component" value="Chromosome"/>
</dbReference>
<dbReference type="GO" id="GO:0005886">
    <property type="term" value="C:plasma membrane"/>
    <property type="evidence" value="ECO:0007669"/>
    <property type="project" value="UniProtKB-SubCell"/>
</dbReference>
<dbReference type="EMBL" id="CP116346">
    <property type="protein sequence ID" value="WIT11349.1"/>
    <property type="molecule type" value="Genomic_DNA"/>
</dbReference>
<comment type="subcellular location">
    <subcellularLocation>
        <location evidence="1">Cell membrane</location>
        <topology evidence="1">Multi-pass membrane protein</topology>
    </subcellularLocation>
</comment>
<dbReference type="NCBIfam" id="TIGR02914">
    <property type="entry name" value="EpsI_fam"/>
    <property type="match status" value="1"/>
</dbReference>
<evidence type="ECO:0000256" key="7">
    <source>
        <dbReference type="ARBA" id="ARBA00023136"/>
    </source>
</evidence>
<keyword evidence="5 10" id="KW-0378">Hydrolase</keyword>
<dbReference type="NCBIfam" id="TIGR03109">
    <property type="entry name" value="exosort_XrtA"/>
    <property type="match status" value="1"/>
</dbReference>
<gene>
    <name evidence="10" type="primary">xrtA</name>
    <name evidence="10" type="ORF">PFX98_21005</name>
</gene>
<feature type="transmembrane region" description="Helical" evidence="8">
    <location>
        <begin position="266"/>
        <end position="284"/>
    </location>
</feature>
<keyword evidence="2" id="KW-1003">Cell membrane</keyword>
<dbReference type="InterPro" id="IPR013426">
    <property type="entry name" value="EpsH-like"/>
</dbReference>
<dbReference type="InterPro" id="IPR017540">
    <property type="entry name" value="Exosortase-1"/>
</dbReference>
<organism evidence="10 11">
    <name type="scientific">Paucibacter sediminis</name>
    <dbReference type="NCBI Taxonomy" id="3019553"/>
    <lineage>
        <taxon>Bacteria</taxon>
        <taxon>Pseudomonadati</taxon>
        <taxon>Pseudomonadota</taxon>
        <taxon>Betaproteobacteria</taxon>
        <taxon>Burkholderiales</taxon>
        <taxon>Sphaerotilaceae</taxon>
        <taxon>Roseateles</taxon>
    </lineage>
</organism>
<feature type="transmembrane region" description="Helical" evidence="8">
    <location>
        <begin position="86"/>
        <end position="104"/>
    </location>
</feature>
<keyword evidence="3" id="KW-0645">Protease</keyword>
<evidence type="ECO:0000259" key="9">
    <source>
        <dbReference type="Pfam" id="PF11984"/>
    </source>
</evidence>
<dbReference type="InterPro" id="IPR014263">
    <property type="entry name" value="Methanolan_biosynth_EpsI"/>
</dbReference>
<evidence type="ECO:0000256" key="5">
    <source>
        <dbReference type="ARBA" id="ARBA00022801"/>
    </source>
</evidence>
<keyword evidence="6 8" id="KW-1133">Transmembrane helix</keyword>
<dbReference type="InterPro" id="IPR026392">
    <property type="entry name" value="Exo/Archaeosortase_dom"/>
</dbReference>
<evidence type="ECO:0000313" key="10">
    <source>
        <dbReference type="EMBL" id="WIT11349.1"/>
    </source>
</evidence>